<dbReference type="AlphaFoldDB" id="A0A369WHG3"/>
<gene>
    <name evidence="1" type="ORF">DV711_14875</name>
</gene>
<name>A0A369WHG3_9GAMM</name>
<protein>
    <recommendedName>
        <fullName evidence="3">Glycine zipper 2TM domain-containing protein</fullName>
    </recommendedName>
</protein>
<dbReference type="PROSITE" id="PS51257">
    <property type="entry name" value="PROKAR_LIPOPROTEIN"/>
    <property type="match status" value="1"/>
</dbReference>
<evidence type="ECO:0008006" key="3">
    <source>
        <dbReference type="Google" id="ProtNLM"/>
    </source>
</evidence>
<proteinExistence type="predicted"/>
<dbReference type="Proteomes" id="UP000253769">
    <property type="component" value="Unassembled WGS sequence"/>
</dbReference>
<accession>A0A369WHG3</accession>
<reference evidence="1 2" key="1">
    <citation type="submission" date="2018-07" db="EMBL/GenBank/DDBJ databases">
        <title>Motiliproteus coralliicola sp. nov., a bacterium isolated from Coral.</title>
        <authorList>
            <person name="Wang G."/>
        </authorList>
    </citation>
    <scope>NUCLEOTIDE SEQUENCE [LARGE SCALE GENOMIC DNA]</scope>
    <source>
        <strain evidence="1 2">C34</strain>
    </source>
</reference>
<organism evidence="1 2">
    <name type="scientific">Motiliproteus coralliicola</name>
    <dbReference type="NCBI Taxonomy" id="2283196"/>
    <lineage>
        <taxon>Bacteria</taxon>
        <taxon>Pseudomonadati</taxon>
        <taxon>Pseudomonadota</taxon>
        <taxon>Gammaproteobacteria</taxon>
        <taxon>Oceanospirillales</taxon>
        <taxon>Oceanospirillaceae</taxon>
        <taxon>Motiliproteus</taxon>
    </lineage>
</organism>
<keyword evidence="2" id="KW-1185">Reference proteome</keyword>
<sequence length="169" mass="17660">MKHRMLWLILPLSLVLGGCITNQTNMNANVMDANEAQQAVRIQRGVVLAVEEVTVTAEGTPGATIIGSILGAGLGSEIGGGSGRNWAMGAGAVIGGALGEKATQYNEKAFAYIVELQGGRQLQIVQQGALISPNTPVFVKHLGGGRAVVQVDTSQGAVYNRTRDTRYAN</sequence>
<comment type="caution">
    <text evidence="1">The sequence shown here is derived from an EMBL/GenBank/DDBJ whole genome shotgun (WGS) entry which is preliminary data.</text>
</comment>
<dbReference type="OrthoDB" id="5815147at2"/>
<dbReference type="RefSeq" id="WP_133297467.1">
    <property type="nucleotide sequence ID" value="NZ_QQOH01000004.1"/>
</dbReference>
<evidence type="ECO:0000313" key="1">
    <source>
        <dbReference type="EMBL" id="RDE18895.1"/>
    </source>
</evidence>
<evidence type="ECO:0000313" key="2">
    <source>
        <dbReference type="Proteomes" id="UP000253769"/>
    </source>
</evidence>
<dbReference type="EMBL" id="QQOH01000004">
    <property type="protein sequence ID" value="RDE18895.1"/>
    <property type="molecule type" value="Genomic_DNA"/>
</dbReference>